<dbReference type="PANTHER" id="PTHR36730:SF1">
    <property type="entry name" value="CATHEPSIN PROPEPTIDE INHIBITOR DOMAIN-CONTAINING PROTEIN"/>
    <property type="match status" value="1"/>
</dbReference>
<dbReference type="AlphaFoldDB" id="A0A6A2ZIT1"/>
<evidence type="ECO:0000313" key="2">
    <source>
        <dbReference type="Proteomes" id="UP000436088"/>
    </source>
</evidence>
<dbReference type="PANTHER" id="PTHR36730">
    <property type="entry name" value="OS03G0210700 PROTEIN"/>
    <property type="match status" value="1"/>
</dbReference>
<protein>
    <submittedName>
        <fullName evidence="1">Protein GDAP2-like protein</fullName>
    </submittedName>
</protein>
<name>A0A6A2ZIT1_HIBSY</name>
<comment type="caution">
    <text evidence="1">The sequence shown here is derived from an EMBL/GenBank/DDBJ whole genome shotgun (WGS) entry which is preliminary data.</text>
</comment>
<proteinExistence type="predicted"/>
<gene>
    <name evidence="1" type="ORF">F3Y22_tig00110864pilonHSYRG00102</name>
</gene>
<keyword evidence="2" id="KW-1185">Reference proteome</keyword>
<reference evidence="1" key="1">
    <citation type="submission" date="2019-09" db="EMBL/GenBank/DDBJ databases">
        <title>Draft genome information of white flower Hibiscus syriacus.</title>
        <authorList>
            <person name="Kim Y.-M."/>
        </authorList>
    </citation>
    <scope>NUCLEOTIDE SEQUENCE [LARGE SCALE GENOMIC DNA]</scope>
    <source>
        <strain evidence="1">YM2019G1</strain>
    </source>
</reference>
<dbReference type="EMBL" id="VEPZ02001142">
    <property type="protein sequence ID" value="KAE8691931.1"/>
    <property type="molecule type" value="Genomic_DNA"/>
</dbReference>
<accession>A0A6A2ZIT1</accession>
<dbReference type="Proteomes" id="UP000436088">
    <property type="component" value="Unassembled WGS sequence"/>
</dbReference>
<sequence>MPTSTVIDLNLPAPVEDQAMGNVGLSPWEIWRSRTMAGEGGMVEPERPTTQQCFAQQLPLINFDKKISISSPKILKPSSASSSPCCLQLNSWLSPKSLVPLAASVTILISPVPAKAGLLSGFPGIESVPGPKLPEIENKQEIQDKYCLRGAEMGVGDCSVEAMSLEDKEKFIAMLKQKAEVE</sequence>
<organism evidence="1 2">
    <name type="scientific">Hibiscus syriacus</name>
    <name type="common">Rose of Sharon</name>
    <dbReference type="NCBI Taxonomy" id="106335"/>
    <lineage>
        <taxon>Eukaryota</taxon>
        <taxon>Viridiplantae</taxon>
        <taxon>Streptophyta</taxon>
        <taxon>Embryophyta</taxon>
        <taxon>Tracheophyta</taxon>
        <taxon>Spermatophyta</taxon>
        <taxon>Magnoliopsida</taxon>
        <taxon>eudicotyledons</taxon>
        <taxon>Gunneridae</taxon>
        <taxon>Pentapetalae</taxon>
        <taxon>rosids</taxon>
        <taxon>malvids</taxon>
        <taxon>Malvales</taxon>
        <taxon>Malvaceae</taxon>
        <taxon>Malvoideae</taxon>
        <taxon>Hibiscus</taxon>
    </lineage>
</organism>
<evidence type="ECO:0000313" key="1">
    <source>
        <dbReference type="EMBL" id="KAE8691931.1"/>
    </source>
</evidence>